<dbReference type="InterPro" id="IPR001647">
    <property type="entry name" value="HTH_TetR"/>
</dbReference>
<evidence type="ECO:0000259" key="5">
    <source>
        <dbReference type="PROSITE" id="PS50977"/>
    </source>
</evidence>
<keyword evidence="1" id="KW-0805">Transcription regulation</keyword>
<evidence type="ECO:0000256" key="2">
    <source>
        <dbReference type="ARBA" id="ARBA00023125"/>
    </source>
</evidence>
<dbReference type="EMBL" id="BAAAPC010000028">
    <property type="protein sequence ID" value="GAA2014502.1"/>
    <property type="molecule type" value="Genomic_DNA"/>
</dbReference>
<proteinExistence type="predicted"/>
<evidence type="ECO:0000313" key="7">
    <source>
        <dbReference type="Proteomes" id="UP001501585"/>
    </source>
</evidence>
<comment type="caution">
    <text evidence="6">The sequence shown here is derived from an EMBL/GenBank/DDBJ whole genome shotgun (WGS) entry which is preliminary data.</text>
</comment>
<evidence type="ECO:0000256" key="3">
    <source>
        <dbReference type="ARBA" id="ARBA00023163"/>
    </source>
</evidence>
<dbReference type="PANTHER" id="PTHR30055">
    <property type="entry name" value="HTH-TYPE TRANSCRIPTIONAL REGULATOR RUTR"/>
    <property type="match status" value="1"/>
</dbReference>
<keyword evidence="2 4" id="KW-0238">DNA-binding</keyword>
<dbReference type="InterPro" id="IPR004111">
    <property type="entry name" value="Repressor_TetR_C"/>
</dbReference>
<accession>A0ABP5F4K8</accession>
<dbReference type="RefSeq" id="WP_344165360.1">
    <property type="nucleotide sequence ID" value="NZ_BAAAPC010000028.1"/>
</dbReference>
<protein>
    <submittedName>
        <fullName evidence="6">TetR/AcrR family transcriptional regulator C-terminal domain-containing protein</fullName>
    </submittedName>
</protein>
<dbReference type="Pfam" id="PF02909">
    <property type="entry name" value="TetR_C_1"/>
    <property type="match status" value="1"/>
</dbReference>
<dbReference type="SUPFAM" id="SSF46689">
    <property type="entry name" value="Homeodomain-like"/>
    <property type="match status" value="1"/>
</dbReference>
<dbReference type="SUPFAM" id="SSF48498">
    <property type="entry name" value="Tetracyclin repressor-like, C-terminal domain"/>
    <property type="match status" value="1"/>
</dbReference>
<dbReference type="Proteomes" id="UP001501585">
    <property type="component" value="Unassembled WGS sequence"/>
</dbReference>
<feature type="domain" description="HTH tetR-type" evidence="5">
    <location>
        <begin position="16"/>
        <end position="76"/>
    </location>
</feature>
<dbReference type="Gene3D" id="1.10.357.10">
    <property type="entry name" value="Tetracycline Repressor, domain 2"/>
    <property type="match status" value="1"/>
</dbReference>
<keyword evidence="7" id="KW-1185">Reference proteome</keyword>
<dbReference type="InterPro" id="IPR050109">
    <property type="entry name" value="HTH-type_TetR-like_transc_reg"/>
</dbReference>
<gene>
    <name evidence="6" type="ORF">GCM10009799_48500</name>
</gene>
<dbReference type="InterPro" id="IPR009057">
    <property type="entry name" value="Homeodomain-like_sf"/>
</dbReference>
<organism evidence="6 7">
    <name type="scientific">Nocardiopsis rhodophaea</name>
    <dbReference type="NCBI Taxonomy" id="280238"/>
    <lineage>
        <taxon>Bacteria</taxon>
        <taxon>Bacillati</taxon>
        <taxon>Actinomycetota</taxon>
        <taxon>Actinomycetes</taxon>
        <taxon>Streptosporangiales</taxon>
        <taxon>Nocardiopsidaceae</taxon>
        <taxon>Nocardiopsis</taxon>
    </lineage>
</organism>
<dbReference type="PANTHER" id="PTHR30055:SF151">
    <property type="entry name" value="TRANSCRIPTIONAL REGULATORY PROTEIN"/>
    <property type="match status" value="1"/>
</dbReference>
<evidence type="ECO:0000256" key="4">
    <source>
        <dbReference type="PROSITE-ProRule" id="PRU00335"/>
    </source>
</evidence>
<name>A0ABP5F4K8_9ACTN</name>
<sequence>MGPQEEERNRGGRPPRLTLDDIVRASEKIVRREGANALTMRRLAKDLDASPMAMYRHVADKDQLLVLVLDRIVAHIERPELPQDPRGRLMVLWQLLHSELSTRPWAVEVLVAGDVMAPSVMWLVEDILSAFVDAGLDHTEAATAYRAVWQYTIGEIIVHTSTDQRTAELTRSPHAITMISKADQTTMPHLAHLADQWTAARKSNAYPVGLSAMVDGFIGSRS</sequence>
<feature type="DNA-binding region" description="H-T-H motif" evidence="4">
    <location>
        <begin position="39"/>
        <end position="58"/>
    </location>
</feature>
<evidence type="ECO:0000256" key="1">
    <source>
        <dbReference type="ARBA" id="ARBA00023015"/>
    </source>
</evidence>
<evidence type="ECO:0000313" key="6">
    <source>
        <dbReference type="EMBL" id="GAA2014502.1"/>
    </source>
</evidence>
<keyword evidence="3" id="KW-0804">Transcription</keyword>
<dbReference type="InterPro" id="IPR036271">
    <property type="entry name" value="Tet_transcr_reg_TetR-rel_C_sf"/>
</dbReference>
<dbReference type="Pfam" id="PF00440">
    <property type="entry name" value="TetR_N"/>
    <property type="match status" value="1"/>
</dbReference>
<reference evidence="7" key="1">
    <citation type="journal article" date="2019" name="Int. J. Syst. Evol. Microbiol.">
        <title>The Global Catalogue of Microorganisms (GCM) 10K type strain sequencing project: providing services to taxonomists for standard genome sequencing and annotation.</title>
        <authorList>
            <consortium name="The Broad Institute Genomics Platform"/>
            <consortium name="The Broad Institute Genome Sequencing Center for Infectious Disease"/>
            <person name="Wu L."/>
            <person name="Ma J."/>
        </authorList>
    </citation>
    <scope>NUCLEOTIDE SEQUENCE [LARGE SCALE GENOMIC DNA]</scope>
    <source>
        <strain evidence="7">JCM 15313</strain>
    </source>
</reference>
<dbReference type="PROSITE" id="PS50977">
    <property type="entry name" value="HTH_TETR_2"/>
    <property type="match status" value="1"/>
</dbReference>